<keyword evidence="1" id="KW-0175">Coiled coil</keyword>
<sequence length="628" mass="70431">MDEENGYGEKDPESEVAELRLKVESLKQELKECRAELCKLQKQLSQSERLQRSTESYNEDLRKQVEQLSAEIHERKKKGNDRVNSETQTEEYVWTETDYYNYYYGGYCQNTEVADTQESSNPVEAEAASAVAAVEAADYSEAAQVPALNAPAAEVSGQPDSSAAVTAEEGDGGSIADMLRSTAEEAMTQTGFVFDETTGMYYDHSTGFYYDLVSQLYYDATTGIYYYYDAESGRYQFHSRIEVPAAQTSAELYQENTAAEKKGKKFKKGVKKTLPQDDWVQEVTTSMAKMKISSFWKTGPYRVTNVMWPPCVRVTVVRSPVLQVGTLFIITADSPATIGREKDMDHAIRIPEMGVSKFHAEVYFDQEQQGYMLVDQGSQNGTVINGNRILQPKTKCEPHVLMHGDEVKMGETVLSFHIHSGTDTCDGCEPGQVMAHLSKHRREENTGPTLTKEDKESLRQKELKQMKAKYGLQTSEYDETKSLRNPKYKDRAESRRQTVGSEGVFQRDDAPASVHKEISEVNKGRKMLEKMGWKKGEGLGKGGTGMKDPIQLKIRKSQAGLGAGNVMSVDDVSMTKSKSQKNWEKARERFADTCQPDMLSPATQMNMTPKTWVKLEETENTQASSETG</sequence>
<evidence type="ECO:0000259" key="3">
    <source>
        <dbReference type="PROSITE" id="PS50006"/>
    </source>
</evidence>
<dbReference type="CTD" id="55109"/>
<dbReference type="PROSITE" id="PS50174">
    <property type="entry name" value="G_PATCH"/>
    <property type="match status" value="1"/>
</dbReference>
<dbReference type="Pfam" id="PF17780">
    <property type="entry name" value="OCRE"/>
    <property type="match status" value="1"/>
</dbReference>
<feature type="compositionally biased region" description="Basic and acidic residues" evidence="2">
    <location>
        <begin position="478"/>
        <end position="496"/>
    </location>
</feature>
<dbReference type="PROSITE" id="PS50006">
    <property type="entry name" value="FHA_DOMAIN"/>
    <property type="match status" value="1"/>
</dbReference>
<dbReference type="PANTHER" id="PTHR23106:SF24">
    <property type="entry name" value="ANGIOGENIC FACTOR WITH G PATCH AND FHA DOMAINS 1"/>
    <property type="match status" value="1"/>
</dbReference>
<dbReference type="InterPro" id="IPR041591">
    <property type="entry name" value="OCRE"/>
</dbReference>
<dbReference type="InterPro" id="IPR008984">
    <property type="entry name" value="SMAD_FHA_dom_sf"/>
</dbReference>
<accession>A0A6P7IDW7</accession>
<dbReference type="InterPro" id="IPR000253">
    <property type="entry name" value="FHA_dom"/>
</dbReference>
<evidence type="ECO:0000256" key="2">
    <source>
        <dbReference type="SAM" id="MobiDB-lite"/>
    </source>
</evidence>
<dbReference type="Proteomes" id="UP000515145">
    <property type="component" value="Chromosome 5"/>
</dbReference>
<dbReference type="InterPro" id="IPR000467">
    <property type="entry name" value="G_patch_dom"/>
</dbReference>
<dbReference type="GeneID" id="114435551"/>
<dbReference type="AlphaFoldDB" id="A0A6P7IDW7"/>
<dbReference type="RefSeq" id="XP_028261092.1">
    <property type="nucleotide sequence ID" value="XM_028405291.1"/>
</dbReference>
<feature type="compositionally biased region" description="Basic and acidic residues" evidence="2">
    <location>
        <begin position="505"/>
        <end position="514"/>
    </location>
</feature>
<dbReference type="CDD" id="cd16164">
    <property type="entry name" value="OCRE_VG5Q"/>
    <property type="match status" value="1"/>
</dbReference>
<keyword evidence="5" id="KW-1185">Reference proteome</keyword>
<dbReference type="CDD" id="cd22686">
    <property type="entry name" value="FHA_AGGF1"/>
    <property type="match status" value="1"/>
</dbReference>
<proteinExistence type="predicted"/>
<dbReference type="PANTHER" id="PTHR23106">
    <property type="entry name" value="ANGIOGENIC FACTOR WITH G PATCH AND FHA DOMAINS 1"/>
    <property type="match status" value="1"/>
</dbReference>
<dbReference type="GO" id="GO:0003676">
    <property type="term" value="F:nucleic acid binding"/>
    <property type="evidence" value="ECO:0007669"/>
    <property type="project" value="InterPro"/>
</dbReference>
<organism evidence="5 6">
    <name type="scientific">Parambassis ranga</name>
    <name type="common">Indian glassy fish</name>
    <dbReference type="NCBI Taxonomy" id="210632"/>
    <lineage>
        <taxon>Eukaryota</taxon>
        <taxon>Metazoa</taxon>
        <taxon>Chordata</taxon>
        <taxon>Craniata</taxon>
        <taxon>Vertebrata</taxon>
        <taxon>Euteleostomi</taxon>
        <taxon>Actinopterygii</taxon>
        <taxon>Neopterygii</taxon>
        <taxon>Teleostei</taxon>
        <taxon>Neoteleostei</taxon>
        <taxon>Acanthomorphata</taxon>
        <taxon>Ovalentaria</taxon>
        <taxon>Ambassidae</taxon>
        <taxon>Parambassis</taxon>
    </lineage>
</organism>
<feature type="domain" description="FHA" evidence="3">
    <location>
        <begin position="336"/>
        <end position="389"/>
    </location>
</feature>
<gene>
    <name evidence="6" type="primary">aggf1</name>
</gene>
<protein>
    <submittedName>
        <fullName evidence="6">Angiogenic factor with G patch and FHA domains 1 isoform X2</fullName>
    </submittedName>
</protein>
<dbReference type="InterPro" id="IPR035624">
    <property type="entry name" value="AGGF1_OCRE"/>
</dbReference>
<evidence type="ECO:0000313" key="5">
    <source>
        <dbReference type="Proteomes" id="UP000515145"/>
    </source>
</evidence>
<evidence type="ECO:0000256" key="1">
    <source>
        <dbReference type="SAM" id="Coils"/>
    </source>
</evidence>
<dbReference type="Pfam" id="PF00498">
    <property type="entry name" value="FHA"/>
    <property type="match status" value="1"/>
</dbReference>
<reference evidence="6" key="1">
    <citation type="submission" date="2025-08" db="UniProtKB">
        <authorList>
            <consortium name="RefSeq"/>
        </authorList>
    </citation>
    <scope>IDENTIFICATION</scope>
</reference>
<name>A0A6P7IDW7_9TELE</name>
<dbReference type="SUPFAM" id="SSF49879">
    <property type="entry name" value="SMAD/FHA domain"/>
    <property type="match status" value="1"/>
</dbReference>
<evidence type="ECO:0000259" key="4">
    <source>
        <dbReference type="PROSITE" id="PS50174"/>
    </source>
</evidence>
<feature type="coiled-coil region" evidence="1">
    <location>
        <begin position="16"/>
        <end position="78"/>
    </location>
</feature>
<feature type="domain" description="G-patch" evidence="4">
    <location>
        <begin position="520"/>
        <end position="566"/>
    </location>
</feature>
<dbReference type="SMART" id="SM00443">
    <property type="entry name" value="G_patch"/>
    <property type="match status" value="1"/>
</dbReference>
<dbReference type="Pfam" id="PF01585">
    <property type="entry name" value="G-patch"/>
    <property type="match status" value="1"/>
</dbReference>
<dbReference type="SMART" id="SM00240">
    <property type="entry name" value="FHA"/>
    <property type="match status" value="1"/>
</dbReference>
<feature type="region of interest" description="Disordered" evidence="2">
    <location>
        <begin position="465"/>
        <end position="514"/>
    </location>
</feature>
<dbReference type="Gene3D" id="2.60.200.20">
    <property type="match status" value="1"/>
</dbReference>
<feature type="region of interest" description="Disordered" evidence="2">
    <location>
        <begin position="152"/>
        <end position="171"/>
    </location>
</feature>
<dbReference type="GO" id="GO:0001570">
    <property type="term" value="P:vasculogenesis"/>
    <property type="evidence" value="ECO:0007669"/>
    <property type="project" value="TreeGrafter"/>
</dbReference>
<dbReference type="InterPro" id="IPR053027">
    <property type="entry name" value="AGGF1"/>
</dbReference>
<evidence type="ECO:0000313" key="6">
    <source>
        <dbReference type="RefSeq" id="XP_028261092.1"/>
    </source>
</evidence>